<sequence>MISLVRSDALARRIRIIEAACEIFRTSTDIVPLETIADKAGVGIATLYRNFPDRTALIHACAAYMFDKVIELQQSVLERFDSNPEAEWFRYVKALVDLGIAPLVSALAPDDFQDIPAEITRIRAVASGHGSQIMAKAQEHGLVVEGIRHETFIIGLITVARAPAPGVSAIDPDIVHRLVSLYLSGLHYGPLAGWNATP</sequence>
<dbReference type="AlphaFoldDB" id="L1MGJ2"/>
<evidence type="ECO:0000313" key="6">
    <source>
        <dbReference type="EMBL" id="EKX90079.1"/>
    </source>
</evidence>
<dbReference type="InterPro" id="IPR050109">
    <property type="entry name" value="HTH-type_TetR-like_transc_reg"/>
</dbReference>
<dbReference type="Gene3D" id="1.10.357.10">
    <property type="entry name" value="Tetracycline Repressor, domain 2"/>
    <property type="match status" value="1"/>
</dbReference>
<dbReference type="SUPFAM" id="SSF46689">
    <property type="entry name" value="Homeodomain-like"/>
    <property type="match status" value="1"/>
</dbReference>
<dbReference type="EMBL" id="AMEM01000018">
    <property type="protein sequence ID" value="EKX90079.1"/>
    <property type="molecule type" value="Genomic_DNA"/>
</dbReference>
<dbReference type="SUPFAM" id="SSF48498">
    <property type="entry name" value="Tetracyclin repressor-like, C-terminal domain"/>
    <property type="match status" value="1"/>
</dbReference>
<comment type="caution">
    <text evidence="6">The sequence shown here is derived from an EMBL/GenBank/DDBJ whole genome shotgun (WGS) entry which is preliminary data.</text>
</comment>
<dbReference type="Pfam" id="PF00440">
    <property type="entry name" value="TetR_N"/>
    <property type="match status" value="1"/>
</dbReference>
<reference evidence="6 7" key="1">
    <citation type="submission" date="2012-05" db="EMBL/GenBank/DDBJ databases">
        <authorList>
            <person name="Weinstock G."/>
            <person name="Sodergren E."/>
            <person name="Lobos E.A."/>
            <person name="Fulton L."/>
            <person name="Fulton R."/>
            <person name="Courtney L."/>
            <person name="Fronick C."/>
            <person name="O'Laughlin M."/>
            <person name="Godfrey J."/>
            <person name="Wilson R.M."/>
            <person name="Miner T."/>
            <person name="Farmer C."/>
            <person name="Delehaunty K."/>
            <person name="Cordes M."/>
            <person name="Minx P."/>
            <person name="Tomlinson C."/>
            <person name="Chen J."/>
            <person name="Wollam A."/>
            <person name="Pepin K.H."/>
            <person name="Bhonagiri V."/>
            <person name="Zhang X."/>
            <person name="Suruliraj S."/>
            <person name="Warren W."/>
            <person name="Mitreva M."/>
            <person name="Mardis E.R."/>
            <person name="Wilson R.K."/>
        </authorList>
    </citation>
    <scope>NUCLEOTIDE SEQUENCE [LARGE SCALE GENOMIC DNA]</scope>
    <source>
        <strain evidence="6 7">F0235</strain>
    </source>
</reference>
<dbReference type="HOGENOM" id="CLU_069356_17_3_11"/>
<keyword evidence="7" id="KW-1185">Reference proteome</keyword>
<dbReference type="PATRIC" id="fig|1035195.3.peg.1156"/>
<keyword evidence="1" id="KW-0805">Transcription regulation</keyword>
<evidence type="ECO:0000256" key="3">
    <source>
        <dbReference type="ARBA" id="ARBA00023163"/>
    </source>
</evidence>
<dbReference type="GO" id="GO:0000976">
    <property type="term" value="F:transcription cis-regulatory region binding"/>
    <property type="evidence" value="ECO:0007669"/>
    <property type="project" value="TreeGrafter"/>
</dbReference>
<dbReference type="OrthoDB" id="9795011at2"/>
<evidence type="ECO:0000256" key="1">
    <source>
        <dbReference type="ARBA" id="ARBA00023015"/>
    </source>
</evidence>
<dbReference type="InterPro" id="IPR049445">
    <property type="entry name" value="TetR_SbtR-like_C"/>
</dbReference>
<evidence type="ECO:0000313" key="7">
    <source>
        <dbReference type="Proteomes" id="UP000010445"/>
    </source>
</evidence>
<dbReference type="STRING" id="1035195.HMPREF9997_01287"/>
<dbReference type="eggNOG" id="COG1309">
    <property type="taxonomic scope" value="Bacteria"/>
</dbReference>
<keyword evidence="2 4" id="KW-0238">DNA-binding</keyword>
<dbReference type="InterPro" id="IPR036271">
    <property type="entry name" value="Tet_transcr_reg_TetR-rel_C_sf"/>
</dbReference>
<dbReference type="GO" id="GO:0003700">
    <property type="term" value="F:DNA-binding transcription factor activity"/>
    <property type="evidence" value="ECO:0007669"/>
    <property type="project" value="TreeGrafter"/>
</dbReference>
<protein>
    <submittedName>
        <fullName evidence="6">Transcriptional regulator, TetR family</fullName>
    </submittedName>
</protein>
<dbReference type="InterPro" id="IPR001647">
    <property type="entry name" value="HTH_TetR"/>
</dbReference>
<evidence type="ECO:0000259" key="5">
    <source>
        <dbReference type="PROSITE" id="PS50977"/>
    </source>
</evidence>
<dbReference type="Pfam" id="PF21597">
    <property type="entry name" value="TetR_C_43"/>
    <property type="match status" value="1"/>
</dbReference>
<feature type="domain" description="HTH tetR-type" evidence="5">
    <location>
        <begin position="10"/>
        <end position="69"/>
    </location>
</feature>
<evidence type="ECO:0000256" key="2">
    <source>
        <dbReference type="ARBA" id="ARBA00023125"/>
    </source>
</evidence>
<dbReference type="PROSITE" id="PS50977">
    <property type="entry name" value="HTH_TETR_2"/>
    <property type="match status" value="1"/>
</dbReference>
<dbReference type="InterPro" id="IPR009057">
    <property type="entry name" value="Homeodomain-like_sf"/>
</dbReference>
<feature type="DNA-binding region" description="H-T-H motif" evidence="4">
    <location>
        <begin position="32"/>
        <end position="51"/>
    </location>
</feature>
<dbReference type="PANTHER" id="PTHR30055">
    <property type="entry name" value="HTH-TYPE TRANSCRIPTIONAL REGULATOR RUTR"/>
    <property type="match status" value="1"/>
</dbReference>
<proteinExistence type="predicted"/>
<gene>
    <name evidence="6" type="ORF">HMPREF9997_01287</name>
</gene>
<accession>L1MGJ2</accession>
<name>L1MGJ2_9CORY</name>
<keyword evidence="3" id="KW-0804">Transcription</keyword>
<organism evidence="6 7">
    <name type="scientific">Corynebacterium durum F0235</name>
    <dbReference type="NCBI Taxonomy" id="1035195"/>
    <lineage>
        <taxon>Bacteria</taxon>
        <taxon>Bacillati</taxon>
        <taxon>Actinomycetota</taxon>
        <taxon>Actinomycetes</taxon>
        <taxon>Mycobacteriales</taxon>
        <taxon>Corynebacteriaceae</taxon>
        <taxon>Corynebacterium</taxon>
    </lineage>
</organism>
<dbReference type="Proteomes" id="UP000010445">
    <property type="component" value="Unassembled WGS sequence"/>
</dbReference>
<evidence type="ECO:0000256" key="4">
    <source>
        <dbReference type="PROSITE-ProRule" id="PRU00335"/>
    </source>
</evidence>
<dbReference type="PANTHER" id="PTHR30055:SF234">
    <property type="entry name" value="HTH-TYPE TRANSCRIPTIONAL REGULATOR BETI"/>
    <property type="match status" value="1"/>
</dbReference>